<name>A0A9J5ZCL1_SOLCO</name>
<dbReference type="OrthoDB" id="1742451at2759"/>
<reference evidence="2 3" key="1">
    <citation type="submission" date="2020-09" db="EMBL/GenBank/DDBJ databases">
        <title>De no assembly of potato wild relative species, Solanum commersonii.</title>
        <authorList>
            <person name="Cho K."/>
        </authorList>
    </citation>
    <scope>NUCLEOTIDE SEQUENCE [LARGE SCALE GENOMIC DNA]</scope>
    <source>
        <strain evidence="2">LZ3.2</strain>
        <tissue evidence="2">Leaf</tissue>
    </source>
</reference>
<dbReference type="Proteomes" id="UP000824120">
    <property type="component" value="Chromosome 4"/>
</dbReference>
<dbReference type="AlphaFoldDB" id="A0A9J5ZCL1"/>
<organism evidence="2 3">
    <name type="scientific">Solanum commersonii</name>
    <name type="common">Commerson's wild potato</name>
    <name type="synonym">Commerson's nightshade</name>
    <dbReference type="NCBI Taxonomy" id="4109"/>
    <lineage>
        <taxon>Eukaryota</taxon>
        <taxon>Viridiplantae</taxon>
        <taxon>Streptophyta</taxon>
        <taxon>Embryophyta</taxon>
        <taxon>Tracheophyta</taxon>
        <taxon>Spermatophyta</taxon>
        <taxon>Magnoliopsida</taxon>
        <taxon>eudicotyledons</taxon>
        <taxon>Gunneridae</taxon>
        <taxon>Pentapetalae</taxon>
        <taxon>asterids</taxon>
        <taxon>lamiids</taxon>
        <taxon>Solanales</taxon>
        <taxon>Solanaceae</taxon>
        <taxon>Solanoideae</taxon>
        <taxon>Solaneae</taxon>
        <taxon>Solanum</taxon>
    </lineage>
</organism>
<protein>
    <submittedName>
        <fullName evidence="2">Uncharacterized protein</fullName>
    </submittedName>
</protein>
<evidence type="ECO:0000313" key="2">
    <source>
        <dbReference type="EMBL" id="KAG5608622.1"/>
    </source>
</evidence>
<dbReference type="EMBL" id="JACXVP010000004">
    <property type="protein sequence ID" value="KAG5608622.1"/>
    <property type="molecule type" value="Genomic_DNA"/>
</dbReference>
<gene>
    <name evidence="2" type="ORF">H5410_019903</name>
</gene>
<keyword evidence="3" id="KW-1185">Reference proteome</keyword>
<accession>A0A9J5ZCL1</accession>
<sequence>MSRASTSPYQDLPPPSQPPDFKKECLDYISTEGKSLVYLINEIINMNCLAAILRGEIGTLPTTYLGMPLGGEYNSIDIWNGVLERCENKLTR</sequence>
<evidence type="ECO:0000313" key="3">
    <source>
        <dbReference type="Proteomes" id="UP000824120"/>
    </source>
</evidence>
<comment type="caution">
    <text evidence="2">The sequence shown here is derived from an EMBL/GenBank/DDBJ whole genome shotgun (WGS) entry which is preliminary data.</text>
</comment>
<feature type="region of interest" description="Disordered" evidence="1">
    <location>
        <begin position="1"/>
        <end position="20"/>
    </location>
</feature>
<evidence type="ECO:0000256" key="1">
    <source>
        <dbReference type="SAM" id="MobiDB-lite"/>
    </source>
</evidence>
<proteinExistence type="predicted"/>